<evidence type="ECO:0000313" key="1">
    <source>
        <dbReference type="EMBL" id="ADO70897.1"/>
    </source>
</evidence>
<protein>
    <recommendedName>
        <fullName evidence="5">DUF1795 domain-containing protein</fullName>
    </recommendedName>
</protein>
<evidence type="ECO:0008006" key="5">
    <source>
        <dbReference type="Google" id="ProtNLM"/>
    </source>
</evidence>
<dbReference type="RefSeq" id="WP_002615842.1">
    <property type="nucleotide sequence ID" value="NC_014623.1"/>
</dbReference>
<name>Q08WV5_STIAD</name>
<dbReference type="EMBL" id="CP002271">
    <property type="protein sequence ID" value="ADO70897.1"/>
    <property type="molecule type" value="Genomic_DNA"/>
</dbReference>
<organism evidence="2 4">
    <name type="scientific">Stigmatella aurantiaca (strain DW4/3-1)</name>
    <dbReference type="NCBI Taxonomy" id="378806"/>
    <lineage>
        <taxon>Bacteria</taxon>
        <taxon>Pseudomonadati</taxon>
        <taxon>Myxococcota</taxon>
        <taxon>Myxococcia</taxon>
        <taxon>Myxococcales</taxon>
        <taxon>Cystobacterineae</taxon>
        <taxon>Archangiaceae</taxon>
        <taxon>Stigmatella</taxon>
    </lineage>
</organism>
<dbReference type="KEGG" id="sur:STAUR_3105"/>
<evidence type="ECO:0000313" key="4">
    <source>
        <dbReference type="Proteomes" id="UP000032702"/>
    </source>
</evidence>
<proteinExistence type="predicted"/>
<sequence length="159" mass="17717">MTTPNLIKHGALRLSLPEGWLDASQVVAVGPEERGFRPNLVVSIEPLRPGETLAQFTQRSLVHLRRLEGFSLAEERAATFGPHQGVLREYTFRIQGVLMAQYQFQILQNSVGYSFTYCQLPEKMAATRAVAEQFFATAQVSANPELAVSRVNTVLGARW</sequence>
<dbReference type="STRING" id="378806.STAUR_3105"/>
<reference evidence="1 3" key="2">
    <citation type="journal article" date="2011" name="Mol. Biol. Evol.">
        <title>Comparative genomic analysis of fruiting body formation in Myxococcales.</title>
        <authorList>
            <person name="Huntley S."/>
            <person name="Hamann N."/>
            <person name="Wegener-Feldbrugge S."/>
            <person name="Treuner-Lange A."/>
            <person name="Kube M."/>
            <person name="Reinhardt R."/>
            <person name="Klages S."/>
            <person name="Muller R."/>
            <person name="Ronning C.M."/>
            <person name="Nierman W.C."/>
            <person name="Sogaard-Andersen L."/>
        </authorList>
    </citation>
    <scope>NUCLEOTIDE SEQUENCE [LARGE SCALE GENOMIC DNA]</scope>
    <source>
        <strain evidence="1 3">DW4/3-1</strain>
    </source>
</reference>
<dbReference type="SUPFAM" id="SSF55724">
    <property type="entry name" value="Mog1p/PsbP-like"/>
    <property type="match status" value="1"/>
</dbReference>
<dbReference type="Proteomes" id="UP000032702">
    <property type="component" value="Unassembled WGS sequence"/>
</dbReference>
<gene>
    <name evidence="1" type="ordered locus">STAUR_3105</name>
    <name evidence="2" type="ORF">STIAU_4427</name>
</gene>
<keyword evidence="3" id="KW-1185">Reference proteome</keyword>
<dbReference type="Gene3D" id="3.40.1000.10">
    <property type="entry name" value="Mog1/PsbP, alpha/beta/alpha sandwich"/>
    <property type="match status" value="1"/>
</dbReference>
<dbReference type="Proteomes" id="UP000001351">
    <property type="component" value="Chromosome"/>
</dbReference>
<dbReference type="InterPro" id="IPR014894">
    <property type="entry name" value="DcrB/EagT6"/>
</dbReference>
<reference evidence="2 4" key="1">
    <citation type="submission" date="2006-04" db="EMBL/GenBank/DDBJ databases">
        <authorList>
            <person name="Nierman W.C."/>
        </authorList>
    </citation>
    <scope>NUCLEOTIDE SEQUENCE [LARGE SCALE GENOMIC DNA]</scope>
    <source>
        <strain evidence="2 4">DW4/3-1</strain>
    </source>
</reference>
<dbReference type="eggNOG" id="COG5435">
    <property type="taxonomic scope" value="Bacteria"/>
</dbReference>
<evidence type="ECO:0000313" key="2">
    <source>
        <dbReference type="EMBL" id="EAU64954.1"/>
    </source>
</evidence>
<accession>Q08WV5</accession>
<dbReference type="OrthoDB" id="5519963at2"/>
<dbReference type="InterPro" id="IPR016123">
    <property type="entry name" value="Mog1/PsbP_a/b/a-sand"/>
</dbReference>
<dbReference type="HOGENOM" id="CLU_1659681_0_0_7"/>
<dbReference type="EMBL" id="AAMD01000097">
    <property type="protein sequence ID" value="EAU64954.1"/>
    <property type="molecule type" value="Genomic_DNA"/>
</dbReference>
<dbReference type="Pfam" id="PF08786">
    <property type="entry name" value="DcrB"/>
    <property type="match status" value="1"/>
</dbReference>
<evidence type="ECO:0000313" key="3">
    <source>
        <dbReference type="Proteomes" id="UP000001351"/>
    </source>
</evidence>
<dbReference type="AlphaFoldDB" id="Q08WV5"/>